<dbReference type="OrthoDB" id="276276at2759"/>
<feature type="compositionally biased region" description="Low complexity" evidence="2">
    <location>
        <begin position="16"/>
        <end position="28"/>
    </location>
</feature>
<name>A0A8H8CF84_PSICU</name>
<keyword evidence="1" id="KW-0378">Hydrolase</keyword>
<evidence type="ECO:0000259" key="3">
    <source>
        <dbReference type="PROSITE" id="PS51462"/>
    </source>
</evidence>
<dbReference type="PANTHER" id="PTHR21340:SF0">
    <property type="entry name" value="BIS(5'-NUCLEOSYL)-TETRAPHOSPHATASE [ASYMMETRICAL]"/>
    <property type="match status" value="1"/>
</dbReference>
<dbReference type="PROSITE" id="PS51462">
    <property type="entry name" value="NUDIX"/>
    <property type="match status" value="1"/>
</dbReference>
<dbReference type="PANTHER" id="PTHR21340">
    <property type="entry name" value="DIADENOSINE 5,5-P1,P4-TETRAPHOSPHATE PYROPHOSPHOHYDROLASE MUTT"/>
    <property type="match status" value="1"/>
</dbReference>
<dbReference type="AlphaFoldDB" id="A0A8H8CF84"/>
<feature type="compositionally biased region" description="Polar residues" evidence="2">
    <location>
        <begin position="29"/>
        <end position="39"/>
    </location>
</feature>
<feature type="domain" description="Nudix hydrolase" evidence="3">
    <location>
        <begin position="66"/>
        <end position="230"/>
    </location>
</feature>
<dbReference type="CDD" id="cd02883">
    <property type="entry name" value="NUDIX_Hydrolase"/>
    <property type="match status" value="1"/>
</dbReference>
<dbReference type="GO" id="GO:0006754">
    <property type="term" value="P:ATP biosynthetic process"/>
    <property type="evidence" value="ECO:0007669"/>
    <property type="project" value="TreeGrafter"/>
</dbReference>
<gene>
    <name evidence="4" type="ORF">JR316_011715</name>
</gene>
<dbReference type="GO" id="GO:0006167">
    <property type="term" value="P:AMP biosynthetic process"/>
    <property type="evidence" value="ECO:0007669"/>
    <property type="project" value="TreeGrafter"/>
</dbReference>
<dbReference type="PROSITE" id="PS00893">
    <property type="entry name" value="NUDIX_BOX"/>
    <property type="match status" value="1"/>
</dbReference>
<evidence type="ECO:0000256" key="2">
    <source>
        <dbReference type="SAM" id="MobiDB-lite"/>
    </source>
</evidence>
<sequence>MESNTAHIKATKVSGQTVEEAQAETTAQKASTDCESEVNQFPPIPVPSLSKWSTPAIPENAWCSTDFMTGAGMVVIQQNTEKIIVLYSTMMDYWFFPRGRKDIGECIEQAALREAHEESGYRVHFLPVVNPTRQPHPTFTNGNNQTVLNTEPIFMTTTNKPPGESGPDDYGKVYLTLWFIGQIPEDAKFEAGTRTDEEFHFETHLLSYDEAVKKIWYSERPVLKYAWHVYQKTLEFTRSVPRD</sequence>
<feature type="region of interest" description="Disordered" evidence="2">
    <location>
        <begin position="1"/>
        <end position="39"/>
    </location>
</feature>
<protein>
    <recommendedName>
        <fullName evidence="3">Nudix hydrolase domain-containing protein</fullName>
    </recommendedName>
</protein>
<dbReference type="Gene3D" id="3.90.79.10">
    <property type="entry name" value="Nucleoside Triphosphate Pyrophosphohydrolase"/>
    <property type="match status" value="1"/>
</dbReference>
<dbReference type="SUPFAM" id="SSF55811">
    <property type="entry name" value="Nudix"/>
    <property type="match status" value="1"/>
</dbReference>
<organism evidence="4">
    <name type="scientific">Psilocybe cubensis</name>
    <name type="common">Psychedelic mushroom</name>
    <name type="synonym">Stropharia cubensis</name>
    <dbReference type="NCBI Taxonomy" id="181762"/>
    <lineage>
        <taxon>Eukaryota</taxon>
        <taxon>Fungi</taxon>
        <taxon>Dikarya</taxon>
        <taxon>Basidiomycota</taxon>
        <taxon>Agaricomycotina</taxon>
        <taxon>Agaricomycetes</taxon>
        <taxon>Agaricomycetidae</taxon>
        <taxon>Agaricales</taxon>
        <taxon>Agaricineae</taxon>
        <taxon>Strophariaceae</taxon>
        <taxon>Psilocybe</taxon>
    </lineage>
</organism>
<proteinExistence type="predicted"/>
<dbReference type="InterPro" id="IPR000086">
    <property type="entry name" value="NUDIX_hydrolase_dom"/>
</dbReference>
<accession>A0A8H8CF84</accession>
<dbReference type="InterPro" id="IPR051325">
    <property type="entry name" value="Nudix_hydrolase_domain"/>
</dbReference>
<dbReference type="EMBL" id="JAFIQS010000015">
    <property type="protein sequence ID" value="KAG5163368.1"/>
    <property type="molecule type" value="Genomic_DNA"/>
</dbReference>
<dbReference type="InterPro" id="IPR020084">
    <property type="entry name" value="NUDIX_hydrolase_CS"/>
</dbReference>
<evidence type="ECO:0000256" key="1">
    <source>
        <dbReference type="ARBA" id="ARBA00022801"/>
    </source>
</evidence>
<comment type="caution">
    <text evidence="4">The sequence shown here is derived from an EMBL/GenBank/DDBJ whole genome shotgun (WGS) entry which is preliminary data.</text>
</comment>
<dbReference type="Pfam" id="PF00293">
    <property type="entry name" value="NUDIX"/>
    <property type="match status" value="1"/>
</dbReference>
<dbReference type="GO" id="GO:0004081">
    <property type="term" value="F:bis(5'-nucleosyl)-tetraphosphatase (asymmetrical) activity"/>
    <property type="evidence" value="ECO:0007669"/>
    <property type="project" value="TreeGrafter"/>
</dbReference>
<reference evidence="4" key="1">
    <citation type="submission" date="2021-02" db="EMBL/GenBank/DDBJ databases">
        <title>Psilocybe cubensis genome.</title>
        <authorList>
            <person name="Mckernan K.J."/>
            <person name="Crawford S."/>
            <person name="Trippe A."/>
            <person name="Kane L.T."/>
            <person name="Mclaughlin S."/>
        </authorList>
    </citation>
    <scope>NUCLEOTIDE SEQUENCE [LARGE SCALE GENOMIC DNA]</scope>
    <source>
        <strain evidence="4">MGC-MH-2018</strain>
    </source>
</reference>
<dbReference type="InterPro" id="IPR015797">
    <property type="entry name" value="NUDIX_hydrolase-like_dom_sf"/>
</dbReference>
<evidence type="ECO:0000313" key="4">
    <source>
        <dbReference type="EMBL" id="KAG5163368.1"/>
    </source>
</evidence>